<reference evidence="3 4" key="1">
    <citation type="submission" date="2019-09" db="EMBL/GenBank/DDBJ databases">
        <authorList>
            <person name="Wang X."/>
        </authorList>
    </citation>
    <scope>NUCLEOTIDE SEQUENCE [LARGE SCALE GENOMIC DNA]</scope>
    <source>
        <strain evidence="3 4">CICC 11023</strain>
    </source>
</reference>
<evidence type="ECO:0000313" key="3">
    <source>
        <dbReference type="EMBL" id="KAA8881917.1"/>
    </source>
</evidence>
<accession>A0A5N0DXQ4</accession>
<protein>
    <submittedName>
        <fullName evidence="3">MinD/ParA family protein</fullName>
    </submittedName>
</protein>
<dbReference type="InterPro" id="IPR027417">
    <property type="entry name" value="P-loop_NTPase"/>
</dbReference>
<dbReference type="OrthoDB" id="3204399at2"/>
<dbReference type="PANTHER" id="PTHR43384">
    <property type="entry name" value="SEPTUM SITE-DETERMINING PROTEIN MIND HOMOLOG, CHLOROPLASTIC-RELATED"/>
    <property type="match status" value="1"/>
</dbReference>
<gene>
    <name evidence="3" type="ORF">F3087_40335</name>
</gene>
<evidence type="ECO:0000313" key="4">
    <source>
        <dbReference type="Proteomes" id="UP000323876"/>
    </source>
</evidence>
<feature type="compositionally biased region" description="Low complexity" evidence="1">
    <location>
        <begin position="27"/>
        <end position="47"/>
    </location>
</feature>
<dbReference type="InterPro" id="IPR050625">
    <property type="entry name" value="ParA/MinD_ATPase"/>
</dbReference>
<feature type="compositionally biased region" description="Pro residues" evidence="1">
    <location>
        <begin position="64"/>
        <end position="79"/>
    </location>
</feature>
<dbReference type="GO" id="GO:0051782">
    <property type="term" value="P:negative regulation of cell division"/>
    <property type="evidence" value="ECO:0007669"/>
    <property type="project" value="TreeGrafter"/>
</dbReference>
<dbReference type="RefSeq" id="WP_150407442.1">
    <property type="nucleotide sequence ID" value="NZ_VXLC01000031.1"/>
</dbReference>
<organism evidence="3 4">
    <name type="scientific">Nocardia colli</name>
    <dbReference type="NCBI Taxonomy" id="2545717"/>
    <lineage>
        <taxon>Bacteria</taxon>
        <taxon>Bacillati</taxon>
        <taxon>Actinomycetota</taxon>
        <taxon>Actinomycetes</taxon>
        <taxon>Mycobacteriales</taxon>
        <taxon>Nocardiaceae</taxon>
        <taxon>Nocardia</taxon>
    </lineage>
</organism>
<dbReference type="GO" id="GO:0005524">
    <property type="term" value="F:ATP binding"/>
    <property type="evidence" value="ECO:0007669"/>
    <property type="project" value="TreeGrafter"/>
</dbReference>
<dbReference type="Proteomes" id="UP000323876">
    <property type="component" value="Unassembled WGS sequence"/>
</dbReference>
<proteinExistence type="predicted"/>
<feature type="domain" description="AAA" evidence="2">
    <location>
        <begin position="238"/>
        <end position="392"/>
    </location>
</feature>
<sequence length="495" mass="52707">MERTPLVNGRPPDTGRSGYDAYFADQAEPAAAAETPSTSPSPSAESPDYFRLTDAEVTVIGSPPEAPQRPAAPQPPEPAIRPETVLPPQTPPQANSQQPYVAARAADVRPPQFEQQAGYSEQPAGYYEQTGYDANAVIATRNGAWGPAPADHQAAVPDRYRPADQGPVPRIEVLPATLNSMDLLADLAATRRVQLRSTTGVRGALNKVGFNLGLSPAEQRAEQRRARIRRQLTTTYQIAVLSVKGGVGRTTTAAALGSTFAELRPDRVAAIDANPDFGDLATRTCRHPYGLTLRDLARSSDVDAFSAVQSYASINDSDLAVLASPWTTESNEALSGGEYMAAAEILRRHYNLLLVDCGTGVLDSVTGTVLRTSDSVLIVTPATVGGVTGAVATLNWLNAHGLYHLAARSIIAIVHQRPDKPLVEVETIENLFATVQRPTCVVPYDPHLAEGGEIDLRLLDSATGLAFEDIAAELSDAFPSYLLGAEGSADRGGWR</sequence>
<dbReference type="SUPFAM" id="SSF52540">
    <property type="entry name" value="P-loop containing nucleoside triphosphate hydrolases"/>
    <property type="match status" value="1"/>
</dbReference>
<dbReference type="Gene3D" id="3.40.50.300">
    <property type="entry name" value="P-loop containing nucleotide triphosphate hydrolases"/>
    <property type="match status" value="1"/>
</dbReference>
<feature type="region of interest" description="Disordered" evidence="1">
    <location>
        <begin position="1"/>
        <end position="96"/>
    </location>
</feature>
<dbReference type="PANTHER" id="PTHR43384:SF14">
    <property type="entry name" value="ESX-1 SECRETION-ASSOCIATED PROTEIN ESPI"/>
    <property type="match status" value="1"/>
</dbReference>
<dbReference type="EMBL" id="VXLC01000031">
    <property type="protein sequence ID" value="KAA8881917.1"/>
    <property type="molecule type" value="Genomic_DNA"/>
</dbReference>
<dbReference type="GO" id="GO:0016887">
    <property type="term" value="F:ATP hydrolysis activity"/>
    <property type="evidence" value="ECO:0007669"/>
    <property type="project" value="TreeGrafter"/>
</dbReference>
<keyword evidence="4" id="KW-1185">Reference proteome</keyword>
<dbReference type="GO" id="GO:0009898">
    <property type="term" value="C:cytoplasmic side of plasma membrane"/>
    <property type="evidence" value="ECO:0007669"/>
    <property type="project" value="TreeGrafter"/>
</dbReference>
<evidence type="ECO:0000256" key="1">
    <source>
        <dbReference type="SAM" id="MobiDB-lite"/>
    </source>
</evidence>
<dbReference type="GO" id="GO:0005829">
    <property type="term" value="C:cytosol"/>
    <property type="evidence" value="ECO:0007669"/>
    <property type="project" value="TreeGrafter"/>
</dbReference>
<dbReference type="InterPro" id="IPR025669">
    <property type="entry name" value="AAA_dom"/>
</dbReference>
<evidence type="ECO:0000259" key="2">
    <source>
        <dbReference type="Pfam" id="PF13614"/>
    </source>
</evidence>
<comment type="caution">
    <text evidence="3">The sequence shown here is derived from an EMBL/GenBank/DDBJ whole genome shotgun (WGS) entry which is preliminary data.</text>
</comment>
<name>A0A5N0DXQ4_9NOCA</name>
<dbReference type="Pfam" id="PF13614">
    <property type="entry name" value="AAA_31"/>
    <property type="match status" value="1"/>
</dbReference>
<dbReference type="AlphaFoldDB" id="A0A5N0DXQ4"/>